<comment type="caution">
    <text evidence="2">The sequence shown here is derived from an EMBL/GenBank/DDBJ whole genome shotgun (WGS) entry which is preliminary data.</text>
</comment>
<reference evidence="2 3" key="1">
    <citation type="journal article" date="2018" name="Mol. Genet. Genomics">
        <title>The red deer Cervus elaphus genome CerEla1.0: sequencing, annotating, genes, and chromosomes.</title>
        <authorList>
            <person name="Bana N.A."/>
            <person name="Nyiri A."/>
            <person name="Nagy J."/>
            <person name="Frank K."/>
            <person name="Nagy T."/>
            <person name="Steger V."/>
            <person name="Schiller M."/>
            <person name="Lakatos P."/>
            <person name="Sugar L."/>
            <person name="Horn P."/>
            <person name="Barta E."/>
            <person name="Orosz L."/>
        </authorList>
    </citation>
    <scope>NUCLEOTIDE SEQUENCE [LARGE SCALE GENOMIC DNA]</scope>
    <source>
        <strain evidence="2">Hungarian</strain>
    </source>
</reference>
<feature type="region of interest" description="Disordered" evidence="1">
    <location>
        <begin position="61"/>
        <end position="85"/>
    </location>
</feature>
<dbReference type="AlphaFoldDB" id="A0A212DCJ7"/>
<dbReference type="Proteomes" id="UP000242450">
    <property type="component" value="Chromosome 4"/>
</dbReference>
<feature type="compositionally biased region" description="Basic residues" evidence="1">
    <location>
        <begin position="72"/>
        <end position="85"/>
    </location>
</feature>
<organism evidence="2 3">
    <name type="scientific">Cervus elaphus hippelaphus</name>
    <name type="common">European red deer</name>
    <dbReference type="NCBI Taxonomy" id="46360"/>
    <lineage>
        <taxon>Eukaryota</taxon>
        <taxon>Metazoa</taxon>
        <taxon>Chordata</taxon>
        <taxon>Craniata</taxon>
        <taxon>Vertebrata</taxon>
        <taxon>Euteleostomi</taxon>
        <taxon>Mammalia</taxon>
        <taxon>Eutheria</taxon>
        <taxon>Laurasiatheria</taxon>
        <taxon>Artiodactyla</taxon>
        <taxon>Ruminantia</taxon>
        <taxon>Pecora</taxon>
        <taxon>Cervidae</taxon>
        <taxon>Cervinae</taxon>
        <taxon>Cervus</taxon>
    </lineage>
</organism>
<accession>A0A212DCJ7</accession>
<name>A0A212DCJ7_CEREH</name>
<gene>
    <name evidence="2" type="ORF">Celaphus_00003922</name>
</gene>
<evidence type="ECO:0000256" key="1">
    <source>
        <dbReference type="SAM" id="MobiDB-lite"/>
    </source>
</evidence>
<protein>
    <submittedName>
        <fullName evidence="2">Uncharacterized protein</fullName>
    </submittedName>
</protein>
<evidence type="ECO:0000313" key="3">
    <source>
        <dbReference type="Proteomes" id="UP000242450"/>
    </source>
</evidence>
<keyword evidence="3" id="KW-1185">Reference proteome</keyword>
<dbReference type="EMBL" id="MKHE01000004">
    <property type="protein sequence ID" value="OWK15960.1"/>
    <property type="molecule type" value="Genomic_DNA"/>
</dbReference>
<evidence type="ECO:0000313" key="2">
    <source>
        <dbReference type="EMBL" id="OWK15960.1"/>
    </source>
</evidence>
<proteinExistence type="predicted"/>
<sequence length="140" mass="15101">MTIQLPGPQAVSAWALLLRSPRLELKPLTDLTAASCSSTARAHESVAMVPAEEGRLGKHTQRLAQQHQPRPGCRRQTHTHAGRKRRFTKMTSVLLRHHSAPRGASPRPSCASSPFLLIASGAASSCLKIPRSRAAFPGTN</sequence>